<comment type="caution">
    <text evidence="2">The sequence shown here is derived from an EMBL/GenBank/DDBJ whole genome shotgun (WGS) entry which is preliminary data.</text>
</comment>
<accession>A0ABP9GV15</accession>
<organism evidence="2 3">
    <name type="scientific">Yinghuangia aomiensis</name>
    <dbReference type="NCBI Taxonomy" id="676205"/>
    <lineage>
        <taxon>Bacteria</taxon>
        <taxon>Bacillati</taxon>
        <taxon>Actinomycetota</taxon>
        <taxon>Actinomycetes</taxon>
        <taxon>Kitasatosporales</taxon>
        <taxon>Streptomycetaceae</taxon>
        <taxon>Yinghuangia</taxon>
    </lineage>
</organism>
<name>A0ABP9GV15_9ACTN</name>
<sequence>MEGVEVAESLGDAATLPVGASDLDQAFGVLLDAAGDGGLGDDPGVYGCVFGVGTGGHEGVRVHRCQPGGPFSGGGEQAEDVVGGRLGVRKRVVGQGAEQRGVGRPVEVRGGDGATDRRDEIGLEEECAEEGLLGGDDGLDRGAPARTGGW</sequence>
<keyword evidence="3" id="KW-1185">Reference proteome</keyword>
<feature type="compositionally biased region" description="Low complexity" evidence="1">
    <location>
        <begin position="94"/>
        <end position="105"/>
    </location>
</feature>
<proteinExistence type="predicted"/>
<evidence type="ECO:0000256" key="1">
    <source>
        <dbReference type="SAM" id="MobiDB-lite"/>
    </source>
</evidence>
<evidence type="ECO:0000313" key="2">
    <source>
        <dbReference type="EMBL" id="GAA4947432.1"/>
    </source>
</evidence>
<evidence type="ECO:0000313" key="3">
    <source>
        <dbReference type="Proteomes" id="UP001500466"/>
    </source>
</evidence>
<feature type="region of interest" description="Disordered" evidence="1">
    <location>
        <begin position="94"/>
        <end position="150"/>
    </location>
</feature>
<dbReference type="EMBL" id="BAABHS010000001">
    <property type="protein sequence ID" value="GAA4947432.1"/>
    <property type="molecule type" value="Genomic_DNA"/>
</dbReference>
<gene>
    <name evidence="2" type="ORF">GCM10023205_04190</name>
</gene>
<reference evidence="3" key="1">
    <citation type="journal article" date="2019" name="Int. J. Syst. Evol. Microbiol.">
        <title>The Global Catalogue of Microorganisms (GCM) 10K type strain sequencing project: providing services to taxonomists for standard genome sequencing and annotation.</title>
        <authorList>
            <consortium name="The Broad Institute Genomics Platform"/>
            <consortium name="The Broad Institute Genome Sequencing Center for Infectious Disease"/>
            <person name="Wu L."/>
            <person name="Ma J."/>
        </authorList>
    </citation>
    <scope>NUCLEOTIDE SEQUENCE [LARGE SCALE GENOMIC DNA]</scope>
    <source>
        <strain evidence="3">JCM 17986</strain>
    </source>
</reference>
<feature type="compositionally biased region" description="Basic and acidic residues" evidence="1">
    <location>
        <begin position="106"/>
        <end position="121"/>
    </location>
</feature>
<dbReference type="Proteomes" id="UP001500466">
    <property type="component" value="Unassembled WGS sequence"/>
</dbReference>
<protein>
    <submittedName>
        <fullName evidence="2">Uncharacterized protein</fullName>
    </submittedName>
</protein>